<feature type="region of interest" description="Disordered" evidence="1">
    <location>
        <begin position="12"/>
        <end position="42"/>
    </location>
</feature>
<protein>
    <submittedName>
        <fullName evidence="2">Uncharacterized protein</fullName>
    </submittedName>
</protein>
<evidence type="ECO:0000313" key="3">
    <source>
        <dbReference type="Proteomes" id="UP000324222"/>
    </source>
</evidence>
<feature type="region of interest" description="Disordered" evidence="1">
    <location>
        <begin position="144"/>
        <end position="163"/>
    </location>
</feature>
<name>A0A5B7CJN2_PORTR</name>
<proteinExistence type="predicted"/>
<keyword evidence="3" id="KW-1185">Reference proteome</keyword>
<evidence type="ECO:0000313" key="2">
    <source>
        <dbReference type="EMBL" id="MPC08991.1"/>
    </source>
</evidence>
<reference evidence="2 3" key="1">
    <citation type="submission" date="2019-05" db="EMBL/GenBank/DDBJ databases">
        <title>Another draft genome of Portunus trituberculatus and its Hox gene families provides insights of decapod evolution.</title>
        <authorList>
            <person name="Jeong J.-H."/>
            <person name="Song I."/>
            <person name="Kim S."/>
            <person name="Choi T."/>
            <person name="Kim D."/>
            <person name="Ryu S."/>
            <person name="Kim W."/>
        </authorList>
    </citation>
    <scope>NUCLEOTIDE SEQUENCE [LARGE SCALE GENOMIC DNA]</scope>
    <source>
        <tissue evidence="2">Muscle</tissue>
    </source>
</reference>
<dbReference type="EMBL" id="VSRR010000052">
    <property type="protein sequence ID" value="MPC08991.1"/>
    <property type="molecule type" value="Genomic_DNA"/>
</dbReference>
<accession>A0A5B7CJN2</accession>
<evidence type="ECO:0000256" key="1">
    <source>
        <dbReference type="SAM" id="MobiDB-lite"/>
    </source>
</evidence>
<organism evidence="2 3">
    <name type="scientific">Portunus trituberculatus</name>
    <name type="common">Swimming crab</name>
    <name type="synonym">Neptunus trituberculatus</name>
    <dbReference type="NCBI Taxonomy" id="210409"/>
    <lineage>
        <taxon>Eukaryota</taxon>
        <taxon>Metazoa</taxon>
        <taxon>Ecdysozoa</taxon>
        <taxon>Arthropoda</taxon>
        <taxon>Crustacea</taxon>
        <taxon>Multicrustacea</taxon>
        <taxon>Malacostraca</taxon>
        <taxon>Eumalacostraca</taxon>
        <taxon>Eucarida</taxon>
        <taxon>Decapoda</taxon>
        <taxon>Pleocyemata</taxon>
        <taxon>Brachyura</taxon>
        <taxon>Eubrachyura</taxon>
        <taxon>Portunoidea</taxon>
        <taxon>Portunidae</taxon>
        <taxon>Portuninae</taxon>
        <taxon>Portunus</taxon>
    </lineage>
</organism>
<gene>
    <name evidence="2" type="ORF">E2C01_001590</name>
</gene>
<comment type="caution">
    <text evidence="2">The sequence shown here is derived from an EMBL/GenBank/DDBJ whole genome shotgun (WGS) entry which is preliminary data.</text>
</comment>
<sequence>MVLQASFLSLHPFLPPDRERGGGKTSCGKNQGSPGCIKASRPSRLPPAITIPGILTTTINNWPNPGRPQWWVAPPPPRPQGVSPQPCLSLRSPSPSSPPALLVLRAAPLPIAHSRNILARTPWNTHPQAAPCPKKLLLPARKRPSITGGYRAPTGPGSLMSPDQGRRPSLVCCLPRRYPPPSSLLFAPSHLPLCFMSKLINLERHSDTPEPSSLTAEAGCSSGSIWLRI</sequence>
<dbReference type="AlphaFoldDB" id="A0A5B7CJN2"/>
<dbReference type="Proteomes" id="UP000324222">
    <property type="component" value="Unassembled WGS sequence"/>
</dbReference>